<gene>
    <name evidence="1" type="ORF">METZ01_LOCUS288497</name>
</gene>
<accession>A0A382LHF2</accession>
<feature type="non-terminal residue" evidence="1">
    <location>
        <position position="1"/>
    </location>
</feature>
<proteinExistence type="predicted"/>
<evidence type="ECO:0000313" key="1">
    <source>
        <dbReference type="EMBL" id="SVC35643.1"/>
    </source>
</evidence>
<name>A0A382LHF2_9ZZZZ</name>
<reference evidence="1" key="1">
    <citation type="submission" date="2018-05" db="EMBL/GenBank/DDBJ databases">
        <authorList>
            <person name="Lanie J.A."/>
            <person name="Ng W.-L."/>
            <person name="Kazmierczak K.M."/>
            <person name="Andrzejewski T.M."/>
            <person name="Davidsen T.M."/>
            <person name="Wayne K.J."/>
            <person name="Tettelin H."/>
            <person name="Glass J.I."/>
            <person name="Rusch D."/>
            <person name="Podicherti R."/>
            <person name="Tsui H.-C.T."/>
            <person name="Winkler M.E."/>
        </authorList>
    </citation>
    <scope>NUCLEOTIDE SEQUENCE</scope>
</reference>
<organism evidence="1">
    <name type="scientific">marine metagenome</name>
    <dbReference type="NCBI Taxonomy" id="408172"/>
    <lineage>
        <taxon>unclassified sequences</taxon>
        <taxon>metagenomes</taxon>
        <taxon>ecological metagenomes</taxon>
    </lineage>
</organism>
<protein>
    <submittedName>
        <fullName evidence="1">Uncharacterized protein</fullName>
    </submittedName>
</protein>
<dbReference type="EMBL" id="UINC01086825">
    <property type="protein sequence ID" value="SVC35643.1"/>
    <property type="molecule type" value="Genomic_DNA"/>
</dbReference>
<dbReference type="AlphaFoldDB" id="A0A382LHF2"/>
<sequence>VIEEVVIEEEVKDMTPEEIEEVKKEVEREINTQTVKGDGWLDDVDDITKHKD</sequence>